<dbReference type="Pfam" id="PF07569">
    <property type="entry name" value="Hira"/>
    <property type="match status" value="1"/>
</dbReference>
<keyword evidence="12" id="KW-0804">Transcription</keyword>
<comment type="caution">
    <text evidence="19">The sequence shown here is derived from an EMBL/GenBank/DDBJ whole genome shotgun (WGS) entry which is preliminary data.</text>
</comment>
<dbReference type="Gene3D" id="3.90.550.10">
    <property type="entry name" value="Spore Coat Polysaccharide Biosynthesis Protein SpsA, Chain A"/>
    <property type="match status" value="1"/>
</dbReference>
<evidence type="ECO:0000256" key="7">
    <source>
        <dbReference type="ARBA" id="ARBA00022676"/>
    </source>
</evidence>
<evidence type="ECO:0000256" key="12">
    <source>
        <dbReference type="ARBA" id="ARBA00023163"/>
    </source>
</evidence>
<dbReference type="PROSITE" id="PS50082">
    <property type="entry name" value="WD_REPEATS_2"/>
    <property type="match status" value="4"/>
</dbReference>
<dbReference type="InterPro" id="IPR036322">
    <property type="entry name" value="WD40_repeat_dom_sf"/>
</dbReference>
<feature type="repeat" description="WD" evidence="14">
    <location>
        <begin position="126"/>
        <end position="158"/>
    </location>
</feature>
<keyword evidence="20" id="KW-1185">Reference proteome</keyword>
<feature type="repeat" description="WD" evidence="14">
    <location>
        <begin position="20"/>
        <end position="47"/>
    </location>
</feature>
<keyword evidence="10" id="KW-0156">Chromatin regulator</keyword>
<feature type="domain" description="Protein HIRA-like C-terminal" evidence="17">
    <location>
        <begin position="731"/>
        <end position="970"/>
    </location>
</feature>
<dbReference type="GO" id="GO:0006351">
    <property type="term" value="P:DNA-templated transcription"/>
    <property type="evidence" value="ECO:0007669"/>
    <property type="project" value="InterPro"/>
</dbReference>
<feature type="domain" description="CAF1B/HIR1 beta-propeller" evidence="18">
    <location>
        <begin position="28"/>
        <end position="378"/>
    </location>
</feature>
<name>A0A553HUJ3_9PEZI</name>
<gene>
    <name evidence="19" type="ORF">FHL15_007408</name>
</gene>
<sequence length="1712" mass="189067">MRIIKPSWLSHKGEQKDFEVYSCHVSPDGKRLATAGGDGHVRVWSTEAIYKADDPSFNGPRQLCHMSHHLGTIHSVRFSPNGRYLASGADDKIICIYQLESGPPAIAPFGTSGPPPVENWKTSKRLIGHDNDVQDLAWSHDGSILVSVGLDSKVVIWSGHTFEKLKILSLHQSHVKGITFDPANKFFATASDDRSIKIFRFTSPTPNATQHDMVNNFQLETTISAPFKSSPLTTYFRRCSWSPDGNHIAAANAVNGPVSSVAIIERSRWDSEINLVGHEGPTEVCMFSPRLFHTKKPVENGATNGQSAGGALVTVIASAGQDKTLSIWNTNTSRPVVILQDLASKSISDLAWTPDGQTLFAASLDGSIVTAKFETGELGWVANLEETDKALSKYGASRKAMGIAEDVDGLRLENHSKEGERKGAESRMGALMGGFHPLPKDAAPTTNGVKTGTATPTAPPSTNEQTEAEPEKEKDQAGAAQEAAEKTAQRINVLKSRVTITKDGKKRVAPMLISSSGTGQSSLPQTQLVGSSTSKTAQNDAPQAILDLSKPYDGLPEGGLAAMLLGNKRKAVAIEGEDDEDHRDKRAATGPRPILRNGVDGLENATPEPPAHGLVPTPEYLRPAVLSPSIAVSQVRLAVPKIRSHILRPLERGILLENTTPEEASKIAENIILEARNPVSLRDPSRITATKRGTILWQDYLPRAVILVTGSKKFWAAACEDGSLYTWTPAGRRLINAMVLEAQPVILECRGWWLLCITAVGMCHVWNIHTLSSPHPPVSLGPILEIATSTLQPHGAMPAPGVTSAHLNSNGHIVVTLTNGDGYYYSPVMHTWQRLSESWWAVGSQYWNSNDSSVGSLQTTAVGSTTPSNDKSDDNIVSAGIIPFLERHTTNEFLLKGRAYTLQRLIKTLLSKDGFEAFESSVSIAHLENRVAGALQLGSKEEFRLYLLMYAKRIGAEGHRGKVEELLNSLLGGVLQDNAGEGDDKGRGWNSTERDICGWDRKELLKGVVMILGKFRELQRLTVQYARVLDLTFEDDPATGEAMVVEEPSLGLSIKRDPRGPISASSAQLSVLATLAIASQNAHLVPTSTLRPTADKALATSITPTMPTAYHRHKANTVNSAAGSGAQVAHRSGRSRGHVATWSTSSDEGPSPSSMSFPASDDNLAGATTSLLDDSHHKNQGSAWCFLTRRIRPFSVSKILVFLCLIFVLFGSAWLIRRDHAKRMAQEAATIDVYLPPIAQSSTREGSAQADPLQWLRHNTVPNIDEIPPQYQQSLLETRPKAAFIALVRNSEVEEMVYSMIQLEARFNSRPIHQYDWVFFNDEDFSDEFMLAVKNATNSQCYFEIIPKEHWSIPSWIDTTRFDVGRQFIGSIGVGKAWLQSYHHMCRWNAGLFALEKRLAFYEFFWRVEPGVDFSCNINYDVFRFMRDNNMAYGFNMAILDDARSFPSLWDRTKTFIKKNKDMIHQDADYDWLLHDPLQGEDVLRASPLPSEDDDDNNKDFDHLEYNNCQFYSNFEVGSLAFFRSKEHTAYFEHIDKTGGFYYERFGDAPIHTLSVSLFLPKSRIWYFRDIGYAHGLCEQCPPHQFRLTVDSETQHNTNARAVITNVTLSEEHRRWEDLYHGFVRQGGIPGLSCSCTVSAIDHNNAKLVPFESKQHKPEHPCIRLYLGGRWLEKREDWDQEAEIAAGRDGSGGYRLDGLESNPFLGSILPGT</sequence>
<dbReference type="SMART" id="SM00320">
    <property type="entry name" value="WD40"/>
    <property type="match status" value="6"/>
</dbReference>
<dbReference type="SUPFAM" id="SSF50978">
    <property type="entry name" value="WD40 repeat-like"/>
    <property type="match status" value="2"/>
</dbReference>
<dbReference type="SUPFAM" id="SSF53448">
    <property type="entry name" value="Nucleotide-diphospho-sugar transferases"/>
    <property type="match status" value="1"/>
</dbReference>
<dbReference type="InterPro" id="IPR001680">
    <property type="entry name" value="WD40_rpt"/>
</dbReference>
<dbReference type="GO" id="GO:0000785">
    <property type="term" value="C:chromatin"/>
    <property type="evidence" value="ECO:0007669"/>
    <property type="project" value="TreeGrafter"/>
</dbReference>
<dbReference type="STRING" id="2512241.A0A553HUJ3"/>
<comment type="function">
    <text evidence="1">Required for replication-independent chromatin assembly and for the periodic repression of histone gene transcription during the cell cycle.</text>
</comment>
<keyword evidence="11" id="KW-0805">Transcription regulation</keyword>
<dbReference type="GO" id="GO:0000030">
    <property type="term" value="F:mannosyltransferase activity"/>
    <property type="evidence" value="ECO:0007669"/>
    <property type="project" value="InterPro"/>
</dbReference>
<dbReference type="GO" id="GO:0000417">
    <property type="term" value="C:HIR complex"/>
    <property type="evidence" value="ECO:0007669"/>
    <property type="project" value="TreeGrafter"/>
</dbReference>
<evidence type="ECO:0000256" key="4">
    <source>
        <dbReference type="ARBA" id="ARBA00007677"/>
    </source>
</evidence>
<feature type="transmembrane region" description="Helical" evidence="16">
    <location>
        <begin position="1199"/>
        <end position="1216"/>
    </location>
</feature>
<dbReference type="InterPro" id="IPR015943">
    <property type="entry name" value="WD40/YVTN_repeat-like_dom_sf"/>
</dbReference>
<evidence type="ECO:0008006" key="21">
    <source>
        <dbReference type="Google" id="ProtNLM"/>
    </source>
</evidence>
<keyword evidence="8" id="KW-0808">Transferase</keyword>
<dbReference type="GO" id="GO:0006355">
    <property type="term" value="P:regulation of DNA-templated transcription"/>
    <property type="evidence" value="ECO:0007669"/>
    <property type="project" value="InterPro"/>
</dbReference>
<dbReference type="GO" id="GO:0031491">
    <property type="term" value="F:nucleosome binding"/>
    <property type="evidence" value="ECO:0007669"/>
    <property type="project" value="TreeGrafter"/>
</dbReference>
<dbReference type="OrthoDB" id="1741719at2759"/>
<evidence type="ECO:0000256" key="13">
    <source>
        <dbReference type="ARBA" id="ARBA00023242"/>
    </source>
</evidence>
<comment type="similarity">
    <text evidence="3">Belongs to the WD repeat HIR1 family.</text>
</comment>
<feature type="region of interest" description="Disordered" evidence="15">
    <location>
        <begin position="430"/>
        <end position="488"/>
    </location>
</feature>
<keyword evidence="6 14" id="KW-0853">WD repeat</keyword>
<keyword evidence="16" id="KW-1133">Transmembrane helix</keyword>
<proteinExistence type="inferred from homology"/>
<dbReference type="FunFam" id="2.130.10.10:FF:001557">
    <property type="entry name" value="Protein HIR"/>
    <property type="match status" value="1"/>
</dbReference>
<keyword evidence="16" id="KW-0472">Membrane</keyword>
<feature type="region of interest" description="Disordered" evidence="15">
    <location>
        <begin position="512"/>
        <end position="540"/>
    </location>
</feature>
<evidence type="ECO:0000256" key="1">
    <source>
        <dbReference type="ARBA" id="ARBA00002677"/>
    </source>
</evidence>
<keyword evidence="16" id="KW-0812">Transmembrane</keyword>
<dbReference type="Gene3D" id="2.130.10.10">
    <property type="entry name" value="YVTN repeat-like/Quinoprotein amine dehydrogenase"/>
    <property type="match status" value="2"/>
</dbReference>
<dbReference type="Proteomes" id="UP000319160">
    <property type="component" value="Unassembled WGS sequence"/>
</dbReference>
<evidence type="ECO:0000256" key="8">
    <source>
        <dbReference type="ARBA" id="ARBA00022679"/>
    </source>
</evidence>
<dbReference type="InterPro" id="IPR031120">
    <property type="entry name" value="HIR1-like"/>
</dbReference>
<dbReference type="InterPro" id="IPR055410">
    <property type="entry name" value="Beta-prop_CAF1B_HIR1"/>
</dbReference>
<feature type="repeat" description="WD" evidence="14">
    <location>
        <begin position="66"/>
        <end position="107"/>
    </location>
</feature>
<dbReference type="InterPro" id="IPR011494">
    <property type="entry name" value="HIRA-like_C"/>
</dbReference>
<dbReference type="GO" id="GO:0006338">
    <property type="term" value="P:chromatin remodeling"/>
    <property type="evidence" value="ECO:0007669"/>
    <property type="project" value="InterPro"/>
</dbReference>
<dbReference type="GO" id="GO:0005634">
    <property type="term" value="C:nucleus"/>
    <property type="evidence" value="ECO:0007669"/>
    <property type="project" value="UniProtKB-SubCell"/>
</dbReference>
<evidence type="ECO:0000256" key="3">
    <source>
        <dbReference type="ARBA" id="ARBA00007306"/>
    </source>
</evidence>
<keyword evidence="7" id="KW-0328">Glycosyltransferase</keyword>
<evidence type="ECO:0000256" key="9">
    <source>
        <dbReference type="ARBA" id="ARBA00022737"/>
    </source>
</evidence>
<evidence type="ECO:0000256" key="6">
    <source>
        <dbReference type="ARBA" id="ARBA00022574"/>
    </source>
</evidence>
<evidence type="ECO:0000256" key="5">
    <source>
        <dbReference type="ARBA" id="ARBA00022491"/>
    </source>
</evidence>
<feature type="repeat" description="WD" evidence="14">
    <location>
        <begin position="168"/>
        <end position="209"/>
    </location>
</feature>
<evidence type="ECO:0000256" key="10">
    <source>
        <dbReference type="ARBA" id="ARBA00022853"/>
    </source>
</evidence>
<feature type="compositionally biased region" description="Polar residues" evidence="15">
    <location>
        <begin position="513"/>
        <end position="540"/>
    </location>
</feature>
<evidence type="ECO:0000256" key="15">
    <source>
        <dbReference type="SAM" id="MobiDB-lite"/>
    </source>
</evidence>
<evidence type="ECO:0000256" key="2">
    <source>
        <dbReference type="ARBA" id="ARBA00004123"/>
    </source>
</evidence>
<dbReference type="InterPro" id="IPR029044">
    <property type="entry name" value="Nucleotide-diphossugar_trans"/>
</dbReference>
<keyword evidence="13" id="KW-0539">Nucleus</keyword>
<dbReference type="PANTHER" id="PTHR13831:SF0">
    <property type="entry name" value="PROTEIN HIRA"/>
    <property type="match status" value="1"/>
</dbReference>
<dbReference type="FunFam" id="2.130.10.10:FF:000290">
    <property type="entry name" value="Protein HIR"/>
    <property type="match status" value="1"/>
</dbReference>
<evidence type="ECO:0000256" key="14">
    <source>
        <dbReference type="PROSITE-ProRule" id="PRU00221"/>
    </source>
</evidence>
<dbReference type="CDD" id="cd00200">
    <property type="entry name" value="WD40"/>
    <property type="match status" value="1"/>
</dbReference>
<evidence type="ECO:0000313" key="19">
    <source>
        <dbReference type="EMBL" id="TRX91626.1"/>
    </source>
</evidence>
<dbReference type="PROSITE" id="PS50294">
    <property type="entry name" value="WD_REPEATS_REGION"/>
    <property type="match status" value="3"/>
</dbReference>
<feature type="region of interest" description="Disordered" evidence="15">
    <location>
        <begin position="575"/>
        <end position="599"/>
    </location>
</feature>
<evidence type="ECO:0000313" key="20">
    <source>
        <dbReference type="Proteomes" id="UP000319160"/>
    </source>
</evidence>
<evidence type="ECO:0000259" key="18">
    <source>
        <dbReference type="Pfam" id="PF24105"/>
    </source>
</evidence>
<dbReference type="GO" id="GO:0016020">
    <property type="term" value="C:membrane"/>
    <property type="evidence" value="ECO:0007669"/>
    <property type="project" value="InterPro"/>
</dbReference>
<organism evidence="19 20">
    <name type="scientific">Xylaria flabelliformis</name>
    <dbReference type="NCBI Taxonomy" id="2512241"/>
    <lineage>
        <taxon>Eukaryota</taxon>
        <taxon>Fungi</taxon>
        <taxon>Dikarya</taxon>
        <taxon>Ascomycota</taxon>
        <taxon>Pezizomycotina</taxon>
        <taxon>Sordariomycetes</taxon>
        <taxon>Xylariomycetidae</taxon>
        <taxon>Xylariales</taxon>
        <taxon>Xylariaceae</taxon>
        <taxon>Xylaria</taxon>
    </lineage>
</organism>
<protein>
    <recommendedName>
        <fullName evidence="21">Protein HIR</fullName>
    </recommendedName>
</protein>
<feature type="region of interest" description="Disordered" evidence="15">
    <location>
        <begin position="1123"/>
        <end position="1160"/>
    </location>
</feature>
<keyword evidence="9" id="KW-0677">Repeat</keyword>
<evidence type="ECO:0000256" key="11">
    <source>
        <dbReference type="ARBA" id="ARBA00023015"/>
    </source>
</evidence>
<comment type="subcellular location">
    <subcellularLocation>
        <location evidence="2">Nucleus</location>
    </subcellularLocation>
</comment>
<dbReference type="Pfam" id="PF24105">
    <property type="entry name" value="Beta-prop_CAF1B_HIR1"/>
    <property type="match status" value="1"/>
</dbReference>
<dbReference type="Pfam" id="PF09453">
    <property type="entry name" value="HIRA_B"/>
    <property type="match status" value="1"/>
</dbReference>
<evidence type="ECO:0000256" key="16">
    <source>
        <dbReference type="SAM" id="Phobius"/>
    </source>
</evidence>
<evidence type="ECO:0000259" key="17">
    <source>
        <dbReference type="Pfam" id="PF07569"/>
    </source>
</evidence>
<dbReference type="EMBL" id="VFLP01000043">
    <property type="protein sequence ID" value="TRX91626.1"/>
    <property type="molecule type" value="Genomic_DNA"/>
</dbReference>
<dbReference type="InterPro" id="IPR002685">
    <property type="entry name" value="Glyco_trans_15"/>
</dbReference>
<accession>A0A553HUJ3</accession>
<dbReference type="InterPro" id="IPR019015">
    <property type="entry name" value="HIRA_B_motif"/>
</dbReference>
<comment type="similarity">
    <text evidence="4">Belongs to the glycosyltransferase 15 family.</text>
</comment>
<reference evidence="20" key="1">
    <citation type="submission" date="2019-06" db="EMBL/GenBank/DDBJ databases">
        <title>Draft genome sequence of the griseofulvin-producing fungus Xylaria cubensis strain G536.</title>
        <authorList>
            <person name="Mead M.E."/>
            <person name="Raja H.A."/>
            <person name="Steenwyk J.L."/>
            <person name="Knowles S.L."/>
            <person name="Oberlies N.H."/>
            <person name="Rokas A."/>
        </authorList>
    </citation>
    <scope>NUCLEOTIDE SEQUENCE [LARGE SCALE GENOMIC DNA]</scope>
    <source>
        <strain evidence="20">G536</strain>
    </source>
</reference>
<dbReference type="Pfam" id="PF01793">
    <property type="entry name" value="Glyco_transf_15"/>
    <property type="match status" value="1"/>
</dbReference>
<dbReference type="PANTHER" id="PTHR13831">
    <property type="entry name" value="MEMBER OF THE HIR1 FAMILY OF WD-REPEAT PROTEINS"/>
    <property type="match status" value="1"/>
</dbReference>
<feature type="compositionally biased region" description="Low complexity" evidence="15">
    <location>
        <begin position="1143"/>
        <end position="1156"/>
    </location>
</feature>
<keyword evidence="5" id="KW-0678">Repressor</keyword>